<evidence type="ECO:0000256" key="4">
    <source>
        <dbReference type="ARBA" id="ARBA00022989"/>
    </source>
</evidence>
<dbReference type="InterPro" id="IPR010432">
    <property type="entry name" value="RDD"/>
</dbReference>
<protein>
    <recommendedName>
        <fullName evidence="7">RDD domain-containing protein</fullName>
    </recommendedName>
</protein>
<feature type="transmembrane region" description="Helical" evidence="6">
    <location>
        <begin position="64"/>
        <end position="84"/>
    </location>
</feature>
<reference evidence="8 9" key="1">
    <citation type="journal article" date="2015" name="Emerg. Microbes Infect.">
        <title>Characterization of 17 strains belonging to the Mycobacterium simiae complex and description of Mycobacterium paraense sp. nov.</title>
        <authorList>
            <person name="Fusco da Costa A.R."/>
            <person name="Fedrizzi T."/>
            <person name="Lopes M.L."/>
            <person name="Pecorari M."/>
            <person name="Oliveira da Costa W.L."/>
            <person name="Giacobazzi E."/>
            <person name="da Costa Bahia J.R."/>
            <person name="De Sanctis V."/>
            <person name="Batista Lima K.V."/>
            <person name="Bertorelli R."/>
            <person name="Grottola A."/>
            <person name="Fabio A."/>
            <person name="Mariottini A."/>
            <person name="Ferretti P."/>
            <person name="Di Leva F."/>
            <person name="Fregni Serpini G."/>
            <person name="Tagliazucchi S."/>
            <person name="Rumpianesi F."/>
            <person name="Jousson O."/>
            <person name="Segata N."/>
            <person name="Tortoli E."/>
        </authorList>
    </citation>
    <scope>NUCLEOTIDE SEQUENCE [LARGE SCALE GENOMIC DNA]</scope>
    <source>
        <strain evidence="8 9">FI-07156</strain>
    </source>
</reference>
<feature type="domain" description="RDD" evidence="7">
    <location>
        <begin position="27"/>
        <end position="136"/>
    </location>
</feature>
<evidence type="ECO:0000256" key="1">
    <source>
        <dbReference type="ARBA" id="ARBA00004651"/>
    </source>
</evidence>
<dbReference type="Proteomes" id="UP000193801">
    <property type="component" value="Unassembled WGS sequence"/>
</dbReference>
<keyword evidence="4 6" id="KW-1133">Transmembrane helix</keyword>
<dbReference type="PIRSF" id="PIRSF021697">
    <property type="entry name" value="UCP021697"/>
    <property type="match status" value="1"/>
</dbReference>
<dbReference type="PANTHER" id="PTHR36115:SF6">
    <property type="entry name" value="PROLINE-RICH ANTIGEN HOMOLOG"/>
    <property type="match status" value="1"/>
</dbReference>
<feature type="transmembrane region" description="Helical" evidence="6">
    <location>
        <begin position="34"/>
        <end position="57"/>
    </location>
</feature>
<evidence type="ECO:0000256" key="2">
    <source>
        <dbReference type="ARBA" id="ARBA00022475"/>
    </source>
</evidence>
<dbReference type="InterPro" id="IPR051791">
    <property type="entry name" value="Pra-immunoreactive"/>
</dbReference>
<dbReference type="EMBL" id="LQPK01000007">
    <property type="protein sequence ID" value="ORW32420.1"/>
    <property type="molecule type" value="Genomic_DNA"/>
</dbReference>
<gene>
    <name evidence="8" type="ORF">AWB91_10675</name>
</gene>
<keyword evidence="9" id="KW-1185">Reference proteome</keyword>
<evidence type="ECO:0000256" key="3">
    <source>
        <dbReference type="ARBA" id="ARBA00022692"/>
    </source>
</evidence>
<keyword evidence="2" id="KW-1003">Cell membrane</keyword>
<keyword evidence="5 6" id="KW-0472">Membrane</keyword>
<evidence type="ECO:0000256" key="6">
    <source>
        <dbReference type="SAM" id="Phobius"/>
    </source>
</evidence>
<sequence>MTEGLPAARSAYPGERLGLPERGPGSLAPMGRRLAALMIDWLIAYGLAALAMAFGLFSQRVLSTAVLVVWLVLGLVAVRLFSFTPGQLVLGLQVAAVDGRVPVGLGRLAVRGVLVAMVIPALFTDVDGRGLHDRLSGTAVIRR</sequence>
<dbReference type="RefSeq" id="WP_241519490.1">
    <property type="nucleotide sequence ID" value="NZ_LQPK01000007.1"/>
</dbReference>
<evidence type="ECO:0000259" key="7">
    <source>
        <dbReference type="Pfam" id="PF06271"/>
    </source>
</evidence>
<dbReference type="Pfam" id="PF06271">
    <property type="entry name" value="RDD"/>
    <property type="match status" value="1"/>
</dbReference>
<dbReference type="InterPro" id="IPR016795">
    <property type="entry name" value="UCP021697"/>
</dbReference>
<evidence type="ECO:0000313" key="8">
    <source>
        <dbReference type="EMBL" id="ORW32420.1"/>
    </source>
</evidence>
<evidence type="ECO:0000313" key="9">
    <source>
        <dbReference type="Proteomes" id="UP000193801"/>
    </source>
</evidence>
<proteinExistence type="predicted"/>
<keyword evidence="3 6" id="KW-0812">Transmembrane</keyword>
<comment type="caution">
    <text evidence="8">The sequence shown here is derived from an EMBL/GenBank/DDBJ whole genome shotgun (WGS) entry which is preliminary data.</text>
</comment>
<evidence type="ECO:0000256" key="5">
    <source>
        <dbReference type="ARBA" id="ARBA00023136"/>
    </source>
</evidence>
<dbReference type="PANTHER" id="PTHR36115">
    <property type="entry name" value="PROLINE-RICH ANTIGEN HOMOLOG-RELATED"/>
    <property type="match status" value="1"/>
</dbReference>
<name>A0ABX3VQL6_9MYCO</name>
<organism evidence="8 9">
    <name type="scientific">Mycobacterium paraense</name>
    <dbReference type="NCBI Taxonomy" id="767916"/>
    <lineage>
        <taxon>Bacteria</taxon>
        <taxon>Bacillati</taxon>
        <taxon>Actinomycetota</taxon>
        <taxon>Actinomycetes</taxon>
        <taxon>Mycobacteriales</taxon>
        <taxon>Mycobacteriaceae</taxon>
        <taxon>Mycobacterium</taxon>
        <taxon>Mycobacterium simiae complex</taxon>
    </lineage>
</organism>
<comment type="subcellular location">
    <subcellularLocation>
        <location evidence="1">Cell membrane</location>
        <topology evidence="1">Multi-pass membrane protein</topology>
    </subcellularLocation>
</comment>
<feature type="transmembrane region" description="Helical" evidence="6">
    <location>
        <begin position="104"/>
        <end position="124"/>
    </location>
</feature>
<accession>A0ABX3VQL6</accession>